<dbReference type="Pfam" id="PF04073">
    <property type="entry name" value="tRNA_edit"/>
    <property type="match status" value="1"/>
</dbReference>
<evidence type="ECO:0000256" key="1">
    <source>
        <dbReference type="ARBA" id="ARBA00004496"/>
    </source>
</evidence>
<dbReference type="InterPro" id="IPR036754">
    <property type="entry name" value="YbaK/aa-tRNA-synt-asso_dom_sf"/>
</dbReference>
<dbReference type="GO" id="GO:0002161">
    <property type="term" value="F:aminoacyl-tRNA deacylase activity"/>
    <property type="evidence" value="ECO:0007669"/>
    <property type="project" value="InterPro"/>
</dbReference>
<dbReference type="HAMAP" id="MF_01569">
    <property type="entry name" value="Pro_tRNA_synth_type1"/>
    <property type="match status" value="1"/>
</dbReference>
<dbReference type="InterPro" id="IPR023717">
    <property type="entry name" value="Pro-tRNA-Synthase_IIa_type1"/>
</dbReference>
<proteinExistence type="inferred from homology"/>
<evidence type="ECO:0000313" key="13">
    <source>
        <dbReference type="Proteomes" id="UP000035159"/>
    </source>
</evidence>
<keyword evidence="7 10" id="KW-0648">Protein biosynthesis</keyword>
<dbReference type="OrthoDB" id="9809052at2"/>
<dbReference type="CDD" id="cd00861">
    <property type="entry name" value="ProRS_anticodon_short"/>
    <property type="match status" value="1"/>
</dbReference>
<dbReference type="Pfam" id="PF00587">
    <property type="entry name" value="tRNA-synt_2b"/>
    <property type="match status" value="1"/>
</dbReference>
<evidence type="ECO:0000256" key="4">
    <source>
        <dbReference type="ARBA" id="ARBA00022598"/>
    </source>
</evidence>
<comment type="similarity">
    <text evidence="10">Belongs to the class-II aminoacyl-tRNA synthetase family. ProS type 1 subfamily.</text>
</comment>
<dbReference type="PROSITE" id="PS50862">
    <property type="entry name" value="AA_TRNA_LIGASE_II"/>
    <property type="match status" value="1"/>
</dbReference>
<organism evidence="12 13">
    <name type="scientific">Kosmotoga pacifica</name>
    <dbReference type="NCBI Taxonomy" id="1330330"/>
    <lineage>
        <taxon>Bacteria</taxon>
        <taxon>Thermotogati</taxon>
        <taxon>Thermotogota</taxon>
        <taxon>Thermotogae</taxon>
        <taxon>Kosmotogales</taxon>
        <taxon>Kosmotogaceae</taxon>
        <taxon>Kosmotoga</taxon>
    </lineage>
</organism>
<dbReference type="NCBIfam" id="TIGR00409">
    <property type="entry name" value="proS_fam_II"/>
    <property type="match status" value="1"/>
</dbReference>
<keyword evidence="3 10" id="KW-0963">Cytoplasm</keyword>
<dbReference type="Proteomes" id="UP000035159">
    <property type="component" value="Chromosome"/>
</dbReference>
<dbReference type="GO" id="GO:0005524">
    <property type="term" value="F:ATP binding"/>
    <property type="evidence" value="ECO:0007669"/>
    <property type="project" value="UniProtKB-UniRule"/>
</dbReference>
<dbReference type="PRINTS" id="PR01046">
    <property type="entry name" value="TRNASYNTHPRO"/>
</dbReference>
<dbReference type="InterPro" id="IPR002314">
    <property type="entry name" value="aa-tRNA-synt_IIb"/>
</dbReference>
<evidence type="ECO:0000256" key="2">
    <source>
        <dbReference type="ARBA" id="ARBA00011738"/>
    </source>
</evidence>
<dbReference type="KEGG" id="kpf:IX53_02195"/>
<evidence type="ECO:0000256" key="5">
    <source>
        <dbReference type="ARBA" id="ARBA00022741"/>
    </source>
</evidence>
<accession>A0A0G2Z9R0</accession>
<dbReference type="Gene3D" id="3.40.50.800">
    <property type="entry name" value="Anticodon-binding domain"/>
    <property type="match status" value="1"/>
</dbReference>
<dbReference type="PANTHER" id="PTHR42753:SF2">
    <property type="entry name" value="PROLINE--TRNA LIGASE"/>
    <property type="match status" value="1"/>
</dbReference>
<dbReference type="Gene3D" id="3.30.930.10">
    <property type="entry name" value="Bira Bifunctional Protein, Domain 2"/>
    <property type="match status" value="2"/>
</dbReference>
<dbReference type="NCBIfam" id="NF006625">
    <property type="entry name" value="PRK09194.1"/>
    <property type="match status" value="1"/>
</dbReference>
<keyword evidence="6 10" id="KW-0067">ATP-binding</keyword>
<comment type="subcellular location">
    <subcellularLocation>
        <location evidence="1 10">Cytoplasm</location>
    </subcellularLocation>
</comment>
<evidence type="ECO:0000313" key="12">
    <source>
        <dbReference type="EMBL" id="AKI96826.1"/>
    </source>
</evidence>
<dbReference type="SUPFAM" id="SSF52954">
    <property type="entry name" value="Class II aaRS ABD-related"/>
    <property type="match status" value="1"/>
</dbReference>
<reference evidence="12 13" key="1">
    <citation type="submission" date="2015-04" db="EMBL/GenBank/DDBJ databases">
        <title>Complete Genome Sequence of Kosmotoga pacifica SLHLJ1.</title>
        <authorList>
            <person name="Jiang L.J."/>
            <person name="Shao Z.Z."/>
            <person name="Jebbar M."/>
        </authorList>
    </citation>
    <scope>NUCLEOTIDE SEQUENCE [LARGE SCALE GENOMIC DNA]</scope>
    <source>
        <strain evidence="12 13">SLHLJ1</strain>
    </source>
</reference>
<dbReference type="CDD" id="cd00779">
    <property type="entry name" value="ProRS_core_prok"/>
    <property type="match status" value="1"/>
</dbReference>
<dbReference type="SUPFAM" id="SSF55826">
    <property type="entry name" value="YbaK/ProRS associated domain"/>
    <property type="match status" value="1"/>
</dbReference>
<name>A0A0G2Z9R0_9BACT</name>
<dbReference type="CDD" id="cd04334">
    <property type="entry name" value="ProRS-INS"/>
    <property type="match status" value="1"/>
</dbReference>
<evidence type="ECO:0000256" key="9">
    <source>
        <dbReference type="ARBA" id="ARBA00047671"/>
    </source>
</evidence>
<dbReference type="InterPro" id="IPR002316">
    <property type="entry name" value="Pro-tRNA-ligase_IIa"/>
</dbReference>
<dbReference type="RefSeq" id="WP_047753961.1">
    <property type="nucleotide sequence ID" value="NZ_CAJUHA010000004.1"/>
</dbReference>
<keyword evidence="4 10" id="KW-0436">Ligase</keyword>
<dbReference type="STRING" id="1330330.IX53_02195"/>
<dbReference type="GO" id="GO:0004827">
    <property type="term" value="F:proline-tRNA ligase activity"/>
    <property type="evidence" value="ECO:0007669"/>
    <property type="project" value="UniProtKB-UniRule"/>
</dbReference>
<comment type="domain">
    <text evidence="10">Consists of three domains: the N-terminal catalytic domain, the editing domain and the C-terminal anticodon-binding domain.</text>
</comment>
<evidence type="ECO:0000256" key="8">
    <source>
        <dbReference type="ARBA" id="ARBA00023146"/>
    </source>
</evidence>
<keyword evidence="13" id="KW-1185">Reference proteome</keyword>
<sequence length="580" mass="66256">MRFSQLYAPTLREAPADADLVSIKLLIRAGFVRKVASGVYMYLPLGLRVLKKIENIVREEMDRIGCQEALMPIIQPAELWHESGRWDDYGPEMMKLKDRHERDFTLGPTHEEMITSVVRNELRSYRQLPLCIYQIAPKYRDEIRPRFGLMRAREFLMKDAYSFHSSWESLDESYKKFYEAYSKIMERIGLKYLVVEADSGAIGGKESHEFNVLAKNGESTLFYCECGYAASDEKAEYMIPEPEVARIDPPPLELVETPGVRTVEEVARFLGRKTFEIVKSLVFKGKDGYVMALIRGDQDLNESKLRAHLGDQTLRLAEPNEVYDLFRVPIGFVGPIGIPENVKIVADHSVKPLANFVVGGMKEGYHYINACYERDFKIKEWTDLKMVKEGDPCPKCGRPLRSTRGIELGHIFKLGTKYSEKMNGYFTNVNGESKPYIMGCYGWGISRTMSASVEQLHDKNGIIWPLSIAPYQIIITILNTSDEKIKKTGEELYELLQEKGYEVLFDDRDTSPGAKFKDADLIGIPLRITVGRKIKEGKLELKLRTSEAQDVEIEEGYSRVLEKVDQLLAEYNPGDVLEVE</sequence>
<feature type="domain" description="Aminoacyl-transfer RNA synthetases class-II family profile" evidence="11">
    <location>
        <begin position="33"/>
        <end position="465"/>
    </location>
</feature>
<dbReference type="InterPro" id="IPR006195">
    <property type="entry name" value="aa-tRNA-synth_II"/>
</dbReference>
<keyword evidence="8 10" id="KW-0030">Aminoacyl-tRNA synthetase</keyword>
<dbReference type="FunFam" id="3.30.930.10:FF:000066">
    <property type="entry name" value="Proline--tRNA ligase"/>
    <property type="match status" value="1"/>
</dbReference>
<dbReference type="AlphaFoldDB" id="A0A0G2Z9R0"/>
<dbReference type="InterPro" id="IPR044140">
    <property type="entry name" value="ProRS_anticodon_short"/>
</dbReference>
<evidence type="ECO:0000256" key="7">
    <source>
        <dbReference type="ARBA" id="ARBA00022917"/>
    </source>
</evidence>
<dbReference type="InterPro" id="IPR050062">
    <property type="entry name" value="Pro-tRNA_synthetase"/>
</dbReference>
<dbReference type="Gene3D" id="3.90.960.10">
    <property type="entry name" value="YbaK/aminoacyl-tRNA synthetase-associated domain"/>
    <property type="match status" value="1"/>
</dbReference>
<evidence type="ECO:0000259" key="11">
    <source>
        <dbReference type="PROSITE" id="PS50862"/>
    </source>
</evidence>
<evidence type="ECO:0000256" key="10">
    <source>
        <dbReference type="HAMAP-Rule" id="MF_01569"/>
    </source>
</evidence>
<dbReference type="InterPro" id="IPR004154">
    <property type="entry name" value="Anticodon-bd"/>
</dbReference>
<dbReference type="InterPro" id="IPR045864">
    <property type="entry name" value="aa-tRNA-synth_II/BPL/LPL"/>
</dbReference>
<evidence type="ECO:0000256" key="6">
    <source>
        <dbReference type="ARBA" id="ARBA00022840"/>
    </source>
</evidence>
<dbReference type="InterPro" id="IPR036621">
    <property type="entry name" value="Anticodon-bd_dom_sf"/>
</dbReference>
<dbReference type="GO" id="GO:0006433">
    <property type="term" value="P:prolyl-tRNA aminoacylation"/>
    <property type="evidence" value="ECO:0007669"/>
    <property type="project" value="UniProtKB-UniRule"/>
</dbReference>
<dbReference type="InterPro" id="IPR004500">
    <property type="entry name" value="Pro-tRNA-synth_IIa_bac-type"/>
</dbReference>
<dbReference type="EMBL" id="CP011232">
    <property type="protein sequence ID" value="AKI96826.1"/>
    <property type="molecule type" value="Genomic_DNA"/>
</dbReference>
<comment type="subunit">
    <text evidence="2 10">Homodimer.</text>
</comment>
<keyword evidence="5 10" id="KW-0547">Nucleotide-binding</keyword>
<protein>
    <recommendedName>
        <fullName evidence="10">Proline--tRNA ligase</fullName>
        <ecNumber evidence="10">6.1.1.15</ecNumber>
    </recommendedName>
    <alternativeName>
        <fullName evidence="10">Prolyl-tRNA synthetase</fullName>
        <shortName evidence="10">ProRS</shortName>
    </alternativeName>
</protein>
<evidence type="ECO:0000256" key="3">
    <source>
        <dbReference type="ARBA" id="ARBA00022490"/>
    </source>
</evidence>
<dbReference type="PATRIC" id="fig|1330330.3.peg.448"/>
<dbReference type="GO" id="GO:0005829">
    <property type="term" value="C:cytosol"/>
    <property type="evidence" value="ECO:0007669"/>
    <property type="project" value="TreeGrafter"/>
</dbReference>
<dbReference type="InterPro" id="IPR033730">
    <property type="entry name" value="ProRS_core_prok"/>
</dbReference>
<comment type="function">
    <text evidence="10">Catalyzes the attachment of proline to tRNA(Pro) in a two-step reaction: proline is first activated by ATP to form Pro-AMP and then transferred to the acceptor end of tRNA(Pro). As ProRS can inadvertently accommodate and process non-cognate amino acids such as alanine and cysteine, to avoid such errors it has two additional distinct editing activities against alanine. One activity is designated as 'pretransfer' editing and involves the tRNA(Pro)-independent hydrolysis of activated Ala-AMP. The other activity is designated 'posttransfer' editing and involves deacylation of mischarged Ala-tRNA(Pro). The misacylated Cys-tRNA(Pro) is not edited by ProRS.</text>
</comment>
<dbReference type="EC" id="6.1.1.15" evidence="10"/>
<dbReference type="PANTHER" id="PTHR42753">
    <property type="entry name" value="MITOCHONDRIAL RIBOSOME PROTEIN L39/PROLYL-TRNA LIGASE FAMILY MEMBER"/>
    <property type="match status" value="1"/>
</dbReference>
<comment type="catalytic activity">
    <reaction evidence="9 10">
        <text>tRNA(Pro) + L-proline + ATP = L-prolyl-tRNA(Pro) + AMP + diphosphate</text>
        <dbReference type="Rhea" id="RHEA:14305"/>
        <dbReference type="Rhea" id="RHEA-COMP:9700"/>
        <dbReference type="Rhea" id="RHEA-COMP:9702"/>
        <dbReference type="ChEBI" id="CHEBI:30616"/>
        <dbReference type="ChEBI" id="CHEBI:33019"/>
        <dbReference type="ChEBI" id="CHEBI:60039"/>
        <dbReference type="ChEBI" id="CHEBI:78442"/>
        <dbReference type="ChEBI" id="CHEBI:78532"/>
        <dbReference type="ChEBI" id="CHEBI:456215"/>
        <dbReference type="EC" id="6.1.1.15"/>
    </reaction>
</comment>
<gene>
    <name evidence="10" type="primary">proS</name>
    <name evidence="12" type="ORF">IX53_02195</name>
</gene>
<dbReference type="Pfam" id="PF03129">
    <property type="entry name" value="HGTP_anticodon"/>
    <property type="match status" value="1"/>
</dbReference>
<dbReference type="SUPFAM" id="SSF55681">
    <property type="entry name" value="Class II aaRS and biotin synthetases"/>
    <property type="match status" value="1"/>
</dbReference>
<dbReference type="InterPro" id="IPR007214">
    <property type="entry name" value="YbaK/aa-tRNA-synth-assoc-dom"/>
</dbReference>